<feature type="compositionally biased region" description="Basic and acidic residues" evidence="1">
    <location>
        <begin position="141"/>
        <end position="154"/>
    </location>
</feature>
<feature type="region of interest" description="Disordered" evidence="1">
    <location>
        <begin position="86"/>
        <end position="105"/>
    </location>
</feature>
<keyword evidence="2" id="KW-0472">Membrane</keyword>
<gene>
    <name evidence="3" type="ORF">ACFOUW_03015</name>
</gene>
<feature type="compositionally biased region" description="Low complexity" evidence="1">
    <location>
        <begin position="94"/>
        <end position="103"/>
    </location>
</feature>
<feature type="transmembrane region" description="Helical" evidence="2">
    <location>
        <begin position="209"/>
        <end position="228"/>
    </location>
</feature>
<dbReference type="Proteomes" id="UP001595699">
    <property type="component" value="Unassembled WGS sequence"/>
</dbReference>
<evidence type="ECO:0000313" key="3">
    <source>
        <dbReference type="EMBL" id="MFC3759792.1"/>
    </source>
</evidence>
<feature type="compositionally biased region" description="Basic and acidic residues" evidence="1">
    <location>
        <begin position="178"/>
        <end position="190"/>
    </location>
</feature>
<comment type="caution">
    <text evidence="3">The sequence shown here is derived from an EMBL/GenBank/DDBJ whole genome shotgun (WGS) entry which is preliminary data.</text>
</comment>
<evidence type="ECO:0008006" key="5">
    <source>
        <dbReference type="Google" id="ProtNLM"/>
    </source>
</evidence>
<dbReference type="EMBL" id="JBHRZH010000004">
    <property type="protein sequence ID" value="MFC3759792.1"/>
    <property type="molecule type" value="Genomic_DNA"/>
</dbReference>
<organism evidence="3 4">
    <name type="scientific">Tenggerimyces flavus</name>
    <dbReference type="NCBI Taxonomy" id="1708749"/>
    <lineage>
        <taxon>Bacteria</taxon>
        <taxon>Bacillati</taxon>
        <taxon>Actinomycetota</taxon>
        <taxon>Actinomycetes</taxon>
        <taxon>Propionibacteriales</taxon>
        <taxon>Nocardioidaceae</taxon>
        <taxon>Tenggerimyces</taxon>
    </lineage>
</organism>
<feature type="transmembrane region" description="Helical" evidence="2">
    <location>
        <begin position="234"/>
        <end position="252"/>
    </location>
</feature>
<feature type="region of interest" description="Disordered" evidence="1">
    <location>
        <begin position="124"/>
        <end position="197"/>
    </location>
</feature>
<keyword evidence="4" id="KW-1185">Reference proteome</keyword>
<accession>A0ABV7Y4R8</accession>
<protein>
    <recommendedName>
        <fullName evidence="5">DUF2007 domain-containing protein</fullName>
    </recommendedName>
</protein>
<reference evidence="4" key="1">
    <citation type="journal article" date="2019" name="Int. J. Syst. Evol. Microbiol.">
        <title>The Global Catalogue of Microorganisms (GCM) 10K type strain sequencing project: providing services to taxonomists for standard genome sequencing and annotation.</title>
        <authorList>
            <consortium name="The Broad Institute Genomics Platform"/>
            <consortium name="The Broad Institute Genome Sequencing Center for Infectious Disease"/>
            <person name="Wu L."/>
            <person name="Ma J."/>
        </authorList>
    </citation>
    <scope>NUCLEOTIDE SEQUENCE [LARGE SCALE GENOMIC DNA]</scope>
    <source>
        <strain evidence="4">CGMCC 4.7241</strain>
    </source>
</reference>
<name>A0ABV7Y4R8_9ACTN</name>
<dbReference type="RefSeq" id="WP_205120370.1">
    <property type="nucleotide sequence ID" value="NZ_JAFBCM010000001.1"/>
</dbReference>
<keyword evidence="2" id="KW-0812">Transmembrane</keyword>
<evidence type="ECO:0000256" key="1">
    <source>
        <dbReference type="SAM" id="MobiDB-lite"/>
    </source>
</evidence>
<feature type="compositionally biased region" description="Low complexity" evidence="1">
    <location>
        <begin position="163"/>
        <end position="177"/>
    </location>
</feature>
<evidence type="ECO:0000256" key="2">
    <source>
        <dbReference type="SAM" id="Phobius"/>
    </source>
</evidence>
<evidence type="ECO:0000313" key="4">
    <source>
        <dbReference type="Proteomes" id="UP001595699"/>
    </source>
</evidence>
<proteinExistence type="predicted"/>
<keyword evidence="2" id="KW-1133">Transmembrane helix</keyword>
<sequence>MRGNGLQAESYVAIASLDPSTADVVLEALRESGIAAYVEPTAASPTAAINLTQPVRPLERLFVDSGAEESAREILDRQLAELEELASPVPLPEAPSASAAAPAVERDEDRIWADIVAGFHADADPARDVHPWPAQEDVDEPSAKKVSTEEKPSSDDSDDSPSDAEVAAAEAISAAEANEAKREEAARAADRFIPPPPPPLPRLDPLMKAAWAGALGGPILLILSVMAAGYVPYWFAPVGVVAFVAGLLILLFRTRGGPPDDSDGAVV</sequence>